<keyword evidence="1" id="KW-0812">Transmembrane</keyword>
<keyword evidence="3" id="KW-1185">Reference proteome</keyword>
<dbReference type="RefSeq" id="WP_302714240.1">
    <property type="nucleotide sequence ID" value="NZ_JAULRT010000062.1"/>
</dbReference>
<dbReference type="Proteomes" id="UP001168380">
    <property type="component" value="Unassembled WGS sequence"/>
</dbReference>
<comment type="caution">
    <text evidence="2">The sequence shown here is derived from an EMBL/GenBank/DDBJ whole genome shotgun (WGS) entry which is preliminary data.</text>
</comment>
<dbReference type="EMBL" id="JAULRT010000062">
    <property type="protein sequence ID" value="MDO3383459.1"/>
    <property type="molecule type" value="Genomic_DNA"/>
</dbReference>
<evidence type="ECO:0008006" key="4">
    <source>
        <dbReference type="Google" id="ProtNLM"/>
    </source>
</evidence>
<feature type="transmembrane region" description="Helical" evidence="1">
    <location>
        <begin position="152"/>
        <end position="174"/>
    </location>
</feature>
<feature type="transmembrane region" description="Helical" evidence="1">
    <location>
        <begin position="128"/>
        <end position="146"/>
    </location>
</feature>
<sequence>MRALGLVVALVLLAYPLLVYFGGRWLEPKWLGLAIVSLYLLRLLLVARALWQRVAVLGVLLALVAALWWRNDEVLLKLLPALINAAMAVYFAYTLYHPPTLPARLAILEHGSPLPAPVQSYTTWVTRLWVGFFLLNGSIAAWTALWGSREVWALYNGLIAYGIMGVLFAAEFGYRQCIFRKKHGL</sequence>
<accession>A0ABT8TH86</accession>
<organism evidence="2 3">
    <name type="scientific">Gilvimarinus algae</name>
    <dbReference type="NCBI Taxonomy" id="3058037"/>
    <lineage>
        <taxon>Bacteria</taxon>
        <taxon>Pseudomonadati</taxon>
        <taxon>Pseudomonadota</taxon>
        <taxon>Gammaproteobacteria</taxon>
        <taxon>Cellvibrionales</taxon>
        <taxon>Cellvibrionaceae</taxon>
        <taxon>Gilvimarinus</taxon>
    </lineage>
</organism>
<name>A0ABT8TH86_9GAMM</name>
<protein>
    <recommendedName>
        <fullName evidence="4">Strain DSM</fullName>
    </recommendedName>
</protein>
<gene>
    <name evidence="2" type="ORF">QWI16_14860</name>
</gene>
<feature type="transmembrane region" description="Helical" evidence="1">
    <location>
        <begin position="54"/>
        <end position="69"/>
    </location>
</feature>
<proteinExistence type="predicted"/>
<keyword evidence="1" id="KW-1133">Transmembrane helix</keyword>
<evidence type="ECO:0000313" key="3">
    <source>
        <dbReference type="Proteomes" id="UP001168380"/>
    </source>
</evidence>
<evidence type="ECO:0000313" key="2">
    <source>
        <dbReference type="EMBL" id="MDO3383459.1"/>
    </source>
</evidence>
<keyword evidence="1" id="KW-0472">Membrane</keyword>
<reference evidence="2" key="1">
    <citation type="submission" date="2023-07" db="EMBL/GenBank/DDBJ databases">
        <title>Gilvimarinus algae sp. nov., isolated from the surface of Kelp.</title>
        <authorList>
            <person name="Sun Y.Y."/>
            <person name="Gong Y."/>
            <person name="Du Z.J."/>
        </authorList>
    </citation>
    <scope>NUCLEOTIDE SEQUENCE</scope>
    <source>
        <strain evidence="2">SDUM040014</strain>
    </source>
</reference>
<feature type="transmembrane region" description="Helical" evidence="1">
    <location>
        <begin position="75"/>
        <end position="96"/>
    </location>
</feature>
<feature type="transmembrane region" description="Helical" evidence="1">
    <location>
        <begin position="30"/>
        <end position="47"/>
    </location>
</feature>
<evidence type="ECO:0000256" key="1">
    <source>
        <dbReference type="SAM" id="Phobius"/>
    </source>
</evidence>